<accession>A0A7N0UUA7</accession>
<dbReference type="AlphaFoldDB" id="A0A7N0UUA7"/>
<feature type="region of interest" description="Disordered" evidence="5">
    <location>
        <begin position="145"/>
        <end position="169"/>
    </location>
</feature>
<dbReference type="GO" id="GO:0009927">
    <property type="term" value="F:histidine phosphotransfer kinase activity"/>
    <property type="evidence" value="ECO:0007669"/>
    <property type="project" value="UniProtKB-UniRule"/>
</dbReference>
<dbReference type="Pfam" id="PF01627">
    <property type="entry name" value="Hpt"/>
    <property type="match status" value="1"/>
</dbReference>
<evidence type="ECO:0000313" key="8">
    <source>
        <dbReference type="Proteomes" id="UP000594263"/>
    </source>
</evidence>
<keyword evidence="1 4" id="KW-0932">Cytokinin signaling pathway</keyword>
<dbReference type="GO" id="GO:0005634">
    <property type="term" value="C:nucleus"/>
    <property type="evidence" value="ECO:0007669"/>
    <property type="project" value="UniProtKB-SubCell"/>
</dbReference>
<reference evidence="7" key="1">
    <citation type="submission" date="2021-01" db="UniProtKB">
        <authorList>
            <consortium name="EnsemblPlants"/>
        </authorList>
    </citation>
    <scope>IDENTIFICATION</scope>
</reference>
<keyword evidence="3" id="KW-0597">Phosphoprotein</keyword>
<evidence type="ECO:0000313" key="7">
    <source>
        <dbReference type="EnsemblPlants" id="Kaladp0087s0018.1.v1.1"/>
    </source>
</evidence>
<evidence type="ECO:0000256" key="2">
    <source>
        <dbReference type="ARBA" id="ARBA00023012"/>
    </source>
</evidence>
<dbReference type="Gramene" id="Kaladp0087s0018.1.v1.1">
    <property type="protein sequence ID" value="Kaladp0087s0018.1.v1.1"/>
    <property type="gene ID" value="Kaladp0087s0018.v1.1"/>
</dbReference>
<dbReference type="OMA" id="MKQEYNI"/>
<dbReference type="EnsemblPlants" id="Kaladp0087s0018.1.v1.1">
    <property type="protein sequence ID" value="Kaladp0087s0018.1.v1.1"/>
    <property type="gene ID" value="Kaladp0087s0018.v1.1"/>
</dbReference>
<comment type="subcellular location">
    <subcellularLocation>
        <location evidence="4">Cytoplasm</location>
        <location evidence="4">Cytosol</location>
    </subcellularLocation>
    <subcellularLocation>
        <location evidence="4">Nucleus</location>
    </subcellularLocation>
</comment>
<evidence type="ECO:0000256" key="4">
    <source>
        <dbReference type="RuleBase" id="RU369004"/>
    </source>
</evidence>
<sequence>MASNGVIEQVFEARKALFDEGLLDEHFEELESVEGPDDATFMEDLVNSFLKDMKHLINLVGQELDQATPDTQALDQLLHQIKGNTASVGAKQLSIICNQMRGHVLNGEIERCKEAQVQLETQRELLDQRFGVYFELRRELLPGIVTDGSPSPRSEVDDAEIDDVKGKEI</sequence>
<comment type="function">
    <text evidence="4">Functions as a two-component phosphorelay mediators between cytokinin sensor histidine kinases and response regulators (B-type ARRs). Plays an important role in propagating cytokinin signal transduction.</text>
</comment>
<dbReference type="GO" id="GO:0005829">
    <property type="term" value="C:cytosol"/>
    <property type="evidence" value="ECO:0007669"/>
    <property type="project" value="UniProtKB-SubCell"/>
</dbReference>
<dbReference type="SUPFAM" id="SSF47226">
    <property type="entry name" value="Histidine-containing phosphotransfer domain, HPT domain"/>
    <property type="match status" value="1"/>
</dbReference>
<dbReference type="GO" id="GO:0000160">
    <property type="term" value="P:phosphorelay signal transduction system"/>
    <property type="evidence" value="ECO:0007669"/>
    <property type="project" value="UniProtKB-UniRule"/>
</dbReference>
<keyword evidence="8" id="KW-1185">Reference proteome</keyword>
<organism evidence="7 8">
    <name type="scientific">Kalanchoe fedtschenkoi</name>
    <name type="common">Lavender scallops</name>
    <name type="synonym">South American air plant</name>
    <dbReference type="NCBI Taxonomy" id="63787"/>
    <lineage>
        <taxon>Eukaryota</taxon>
        <taxon>Viridiplantae</taxon>
        <taxon>Streptophyta</taxon>
        <taxon>Embryophyta</taxon>
        <taxon>Tracheophyta</taxon>
        <taxon>Spermatophyta</taxon>
        <taxon>Magnoliopsida</taxon>
        <taxon>eudicotyledons</taxon>
        <taxon>Gunneridae</taxon>
        <taxon>Pentapetalae</taxon>
        <taxon>Saxifragales</taxon>
        <taxon>Crassulaceae</taxon>
        <taxon>Kalanchoe</taxon>
    </lineage>
</organism>
<evidence type="ECO:0000256" key="3">
    <source>
        <dbReference type="PROSITE-ProRule" id="PRU00110"/>
    </source>
</evidence>
<dbReference type="GO" id="GO:0009736">
    <property type="term" value="P:cytokinin-activated signaling pathway"/>
    <property type="evidence" value="ECO:0007669"/>
    <property type="project" value="UniProtKB-KW"/>
</dbReference>
<proteinExistence type="predicted"/>
<dbReference type="InterPro" id="IPR036641">
    <property type="entry name" value="HPT_dom_sf"/>
</dbReference>
<name>A0A7N0UUA7_KALFE</name>
<evidence type="ECO:0000256" key="1">
    <source>
        <dbReference type="ARBA" id="ARBA00022864"/>
    </source>
</evidence>
<feature type="domain" description="HPt" evidence="6">
    <location>
        <begin position="38"/>
        <end position="143"/>
    </location>
</feature>
<dbReference type="Gene3D" id="1.20.120.160">
    <property type="entry name" value="HPT domain"/>
    <property type="match status" value="1"/>
</dbReference>
<dbReference type="PROSITE" id="PS50894">
    <property type="entry name" value="HPT"/>
    <property type="match status" value="1"/>
</dbReference>
<dbReference type="InterPro" id="IPR008207">
    <property type="entry name" value="Sig_transdc_His_kin_Hpt_dom"/>
</dbReference>
<evidence type="ECO:0000259" key="6">
    <source>
        <dbReference type="PROSITE" id="PS50894"/>
    </source>
</evidence>
<evidence type="ECO:0000256" key="5">
    <source>
        <dbReference type="SAM" id="MobiDB-lite"/>
    </source>
</evidence>
<keyword evidence="2 4" id="KW-0902">Two-component regulatory system</keyword>
<comment type="domain">
    <text evidence="4">Histidine-containing phosphotransfer domain (HPt) contains an active histidine that mediates the phosphotransfer.</text>
</comment>
<dbReference type="PANTHER" id="PTHR28242">
    <property type="entry name" value="PHOSPHORELAY INTERMEDIATE PROTEIN YPD1"/>
    <property type="match status" value="1"/>
</dbReference>
<dbReference type="GO" id="GO:0043424">
    <property type="term" value="F:protein histidine kinase binding"/>
    <property type="evidence" value="ECO:0007669"/>
    <property type="project" value="UniProtKB-UniRule"/>
</dbReference>
<protein>
    <recommendedName>
        <fullName evidence="4">Histidine-containing phosphotransfer protein</fullName>
    </recommendedName>
</protein>
<dbReference type="Proteomes" id="UP000594263">
    <property type="component" value="Unplaced"/>
</dbReference>
<dbReference type="InterPro" id="IPR045871">
    <property type="entry name" value="AHP1-5/YPD1"/>
</dbReference>
<dbReference type="PANTHER" id="PTHR28242:SF53">
    <property type="entry name" value="HISTIDINE-CONTAINING PHOSPHOTRANSFER PROTEIN"/>
    <property type="match status" value="1"/>
</dbReference>
<feature type="modified residue" description="Phosphohistidine" evidence="3">
    <location>
        <position position="79"/>
    </location>
</feature>